<accession>A0A6H1ZKX0</accession>
<keyword evidence="2" id="KW-0489">Methyltransferase</keyword>
<dbReference type="InterPro" id="IPR029063">
    <property type="entry name" value="SAM-dependent_MTases_sf"/>
</dbReference>
<sequence length="201" mass="22858">MPIPEWGANCIPVATGHNALYMVYQRNNATGRVLNIGVGGDPIGFGDNVIHFDIDRWRYPWFVQGDAHNLPFKDNSFDTAVMGDILEHLENPLQALKEAHRVAPKLVLTAFEEWRLGGLGQNIERATEYYLNITLADEPDLLERFPEEKVSHAKHINQFDDEAIENLLEEAGWKIEQMAKVSPGVHEGHTMYNWLLVARRS</sequence>
<evidence type="ECO:0000313" key="3">
    <source>
        <dbReference type="EMBL" id="QJH94813.1"/>
    </source>
</evidence>
<dbReference type="GO" id="GO:0032259">
    <property type="term" value="P:methylation"/>
    <property type="evidence" value="ECO:0007669"/>
    <property type="project" value="UniProtKB-KW"/>
</dbReference>
<dbReference type="EMBL" id="MT144071">
    <property type="protein sequence ID" value="QJA48109.1"/>
    <property type="molecule type" value="Genomic_DNA"/>
</dbReference>
<protein>
    <submittedName>
        <fullName evidence="2">Putative methyltransferase</fullName>
    </submittedName>
</protein>
<organism evidence="2">
    <name type="scientific">viral metagenome</name>
    <dbReference type="NCBI Taxonomy" id="1070528"/>
    <lineage>
        <taxon>unclassified sequences</taxon>
        <taxon>metagenomes</taxon>
        <taxon>organismal metagenomes</taxon>
    </lineage>
</organism>
<proteinExistence type="predicted"/>
<evidence type="ECO:0000313" key="2">
    <source>
        <dbReference type="EMBL" id="QJA48109.1"/>
    </source>
</evidence>
<dbReference type="SUPFAM" id="SSF53335">
    <property type="entry name" value="S-adenosyl-L-methionine-dependent methyltransferases"/>
    <property type="match status" value="1"/>
</dbReference>
<dbReference type="EMBL" id="MT144606">
    <property type="protein sequence ID" value="QJH94813.1"/>
    <property type="molecule type" value="Genomic_DNA"/>
</dbReference>
<dbReference type="GO" id="GO:0008757">
    <property type="term" value="F:S-adenosylmethionine-dependent methyltransferase activity"/>
    <property type="evidence" value="ECO:0007669"/>
    <property type="project" value="InterPro"/>
</dbReference>
<dbReference type="Pfam" id="PF08241">
    <property type="entry name" value="Methyltransf_11"/>
    <property type="match status" value="1"/>
</dbReference>
<evidence type="ECO:0000259" key="1">
    <source>
        <dbReference type="Pfam" id="PF08241"/>
    </source>
</evidence>
<dbReference type="InterPro" id="IPR013216">
    <property type="entry name" value="Methyltransf_11"/>
</dbReference>
<name>A0A6H1ZKX0_9ZZZZ</name>
<dbReference type="AlphaFoldDB" id="A0A6H1ZKX0"/>
<reference evidence="2" key="1">
    <citation type="submission" date="2020-03" db="EMBL/GenBank/DDBJ databases">
        <title>The deep terrestrial virosphere.</title>
        <authorList>
            <person name="Holmfeldt K."/>
            <person name="Nilsson E."/>
            <person name="Simone D."/>
            <person name="Lopez-Fernandez M."/>
            <person name="Wu X."/>
            <person name="de Brujin I."/>
            <person name="Lundin D."/>
            <person name="Andersson A."/>
            <person name="Bertilsson S."/>
            <person name="Dopson M."/>
        </authorList>
    </citation>
    <scope>NUCLEOTIDE SEQUENCE</scope>
    <source>
        <strain evidence="2">TM448A00834</strain>
        <strain evidence="3">TM448B00301</strain>
    </source>
</reference>
<dbReference type="Gene3D" id="3.40.50.150">
    <property type="entry name" value="Vaccinia Virus protein VP39"/>
    <property type="match status" value="1"/>
</dbReference>
<gene>
    <name evidence="2" type="ORF">TM448A00834_0016</name>
    <name evidence="3" type="ORF">TM448B00301_0055</name>
</gene>
<keyword evidence="2" id="KW-0808">Transferase</keyword>
<feature type="domain" description="Methyltransferase type 11" evidence="1">
    <location>
        <begin position="62"/>
        <end position="102"/>
    </location>
</feature>